<gene>
    <name evidence="8" type="ORF">ISU07_12325</name>
</gene>
<evidence type="ECO:0000256" key="5">
    <source>
        <dbReference type="SAM" id="MobiDB-lite"/>
    </source>
</evidence>
<evidence type="ECO:0000313" key="9">
    <source>
        <dbReference type="Proteomes" id="UP000640489"/>
    </source>
</evidence>
<name>A0A930VAH1_9ACTN</name>
<dbReference type="GO" id="GO:0071555">
    <property type="term" value="P:cell wall organization"/>
    <property type="evidence" value="ECO:0007669"/>
    <property type="project" value="UniProtKB-KW"/>
</dbReference>
<dbReference type="PANTHER" id="PTHR30417:SF1">
    <property type="entry name" value="N-ACETYLMURAMOYL-L-ALANINE AMIDASE AMID"/>
    <property type="match status" value="1"/>
</dbReference>
<dbReference type="Pfam" id="PF01510">
    <property type="entry name" value="Amidase_2"/>
    <property type="match status" value="1"/>
</dbReference>
<comment type="caution">
    <text evidence="8">The sequence shown here is derived from an EMBL/GenBank/DDBJ whole genome shotgun (WGS) entry which is preliminary data.</text>
</comment>
<feature type="domain" description="N-acetylmuramoyl-L-alanine amidase" evidence="7">
    <location>
        <begin position="285"/>
        <end position="422"/>
    </location>
</feature>
<keyword evidence="9" id="KW-1185">Reference proteome</keyword>
<organism evidence="8 9">
    <name type="scientific">Nocardioides islandensis</name>
    <dbReference type="NCBI Taxonomy" id="433663"/>
    <lineage>
        <taxon>Bacteria</taxon>
        <taxon>Bacillati</taxon>
        <taxon>Actinomycetota</taxon>
        <taxon>Actinomycetes</taxon>
        <taxon>Propionibacteriales</taxon>
        <taxon>Nocardioidaceae</taxon>
        <taxon>Nocardioides</taxon>
    </lineage>
</organism>
<dbReference type="CDD" id="cd06583">
    <property type="entry name" value="PGRP"/>
    <property type="match status" value="1"/>
</dbReference>
<reference evidence="8" key="1">
    <citation type="submission" date="2020-11" db="EMBL/GenBank/DDBJ databases">
        <title>Nocardioides sp. nov., isolated from Soil of Cynanchum wilfordii Hemsley rhizosphere.</title>
        <authorList>
            <person name="Lee J.-S."/>
            <person name="Suh M.K."/>
            <person name="Kim J.-S."/>
        </authorList>
    </citation>
    <scope>NUCLEOTIDE SEQUENCE</scope>
    <source>
        <strain evidence="8">KCTC 19275</strain>
    </source>
</reference>
<dbReference type="GO" id="GO:0009253">
    <property type="term" value="P:peptidoglycan catabolic process"/>
    <property type="evidence" value="ECO:0007669"/>
    <property type="project" value="InterPro"/>
</dbReference>
<dbReference type="InterPro" id="IPR051206">
    <property type="entry name" value="NAMLAA_amidase_2"/>
</dbReference>
<proteinExistence type="predicted"/>
<keyword evidence="6" id="KW-0732">Signal</keyword>
<dbReference type="EMBL" id="JADKPN010000006">
    <property type="protein sequence ID" value="MBF4763914.1"/>
    <property type="molecule type" value="Genomic_DNA"/>
</dbReference>
<dbReference type="AlphaFoldDB" id="A0A930VAH1"/>
<dbReference type="Gene3D" id="3.40.80.10">
    <property type="entry name" value="Peptidoglycan recognition protein-like"/>
    <property type="match status" value="1"/>
</dbReference>
<comment type="catalytic activity">
    <reaction evidence="1">
        <text>Hydrolyzes the link between N-acetylmuramoyl residues and L-amino acid residues in certain cell-wall glycopeptides.</text>
        <dbReference type="EC" id="3.5.1.28"/>
    </reaction>
</comment>
<dbReference type="Gene3D" id="1.10.530.10">
    <property type="match status" value="1"/>
</dbReference>
<dbReference type="InterPro" id="IPR002502">
    <property type="entry name" value="Amidase_domain"/>
</dbReference>
<dbReference type="EC" id="3.5.1.28" evidence="2"/>
<evidence type="ECO:0000256" key="6">
    <source>
        <dbReference type="SAM" id="SignalP"/>
    </source>
</evidence>
<evidence type="ECO:0000256" key="1">
    <source>
        <dbReference type="ARBA" id="ARBA00001561"/>
    </source>
</evidence>
<dbReference type="FunFam" id="3.40.80.10:FF:000006">
    <property type="entry name" value="N-acetylmuramoyl-L-alanine amidase"/>
    <property type="match status" value="1"/>
</dbReference>
<dbReference type="SUPFAM" id="SSF55846">
    <property type="entry name" value="N-acetylmuramoyl-L-alanine amidase-like"/>
    <property type="match status" value="1"/>
</dbReference>
<feature type="compositionally biased region" description="Basic and acidic residues" evidence="5">
    <location>
        <begin position="102"/>
        <end position="124"/>
    </location>
</feature>
<dbReference type="GO" id="GO:0008745">
    <property type="term" value="F:N-acetylmuramoyl-L-alanine amidase activity"/>
    <property type="evidence" value="ECO:0007669"/>
    <property type="project" value="UniProtKB-EC"/>
</dbReference>
<evidence type="ECO:0000256" key="4">
    <source>
        <dbReference type="ARBA" id="ARBA00023316"/>
    </source>
</evidence>
<dbReference type="RefSeq" id="WP_194707086.1">
    <property type="nucleotide sequence ID" value="NZ_JADKPN010000006.1"/>
</dbReference>
<keyword evidence="3" id="KW-0378">Hydrolase</keyword>
<dbReference type="GO" id="GO:0009254">
    <property type="term" value="P:peptidoglycan turnover"/>
    <property type="evidence" value="ECO:0007669"/>
    <property type="project" value="TreeGrafter"/>
</dbReference>
<accession>A0A930VAH1</accession>
<evidence type="ECO:0000259" key="7">
    <source>
        <dbReference type="SMART" id="SM00644"/>
    </source>
</evidence>
<feature type="chain" id="PRO_5037388556" description="N-acetylmuramoyl-L-alanine amidase" evidence="6">
    <location>
        <begin position="39"/>
        <end position="668"/>
    </location>
</feature>
<evidence type="ECO:0000256" key="2">
    <source>
        <dbReference type="ARBA" id="ARBA00011901"/>
    </source>
</evidence>
<sequence>MSRSSRAPHQAIRYLGASTAVGLVAASLAALASTPAQATDWSSCLAGSTDRQAVFGRAAERSGVPRSILLGVSFMESRWDDHAGAPSTSAGYGPMHLTSPDGIERTPAEHAMGKGDGSRADRQSRARAQATRVRIGKDALSTLAKAAGLTGVSADRLKTDAVANICGGAAVLAQYQREAGGARDLGDWSAAVARYSGADDQASALRFAQQVFRVIRTGEARTTNDGQRMLLRPISSARVDRAAVASLGLAVTGTQAADCPPSLGCEWYPAPYEKYGPDAGDYGNHDLADRPRTGHIQYILLHDTEATYDTTLQLVSDPTYVSWHYTIRSADGHIAQHVANREVAWHAGNWYVNMHSIGIEQEGFAADGAAWFTEALYQNSATLVKHLSAEYGVPLDRAHVIGHDQVPGILPANVAGMHWDPGPYWDWQHYFDLLGAPIKADRRGASDVVTVAPGFADNVQPVTGCTAGQPSTTPCPPQGTNFVYLYTAPDASSPLVPDIGLHADGSPSTTYVSDIGARAAAGQKFLVSQTLGDWTAVWYLGQEAWIYNPVADPVLLPSRGQVVWSGTGAAVPVYGRAYPEKSAYPAGIPYQTVAPLQYSIQPGQAYVLADKKIQTDYYRATTFNCSVQPDCIQVKGTDPYYQIWFGHRIAYVRAADVVITNGVATAAP</sequence>
<feature type="signal peptide" evidence="6">
    <location>
        <begin position="1"/>
        <end position="38"/>
    </location>
</feature>
<keyword evidence="4" id="KW-0961">Cell wall biogenesis/degradation</keyword>
<evidence type="ECO:0000313" key="8">
    <source>
        <dbReference type="EMBL" id="MBF4763914.1"/>
    </source>
</evidence>
<feature type="region of interest" description="Disordered" evidence="5">
    <location>
        <begin position="85"/>
        <end position="127"/>
    </location>
</feature>
<dbReference type="PANTHER" id="PTHR30417">
    <property type="entry name" value="N-ACETYLMURAMOYL-L-ALANINE AMIDASE AMID"/>
    <property type="match status" value="1"/>
</dbReference>
<dbReference type="SMART" id="SM00644">
    <property type="entry name" value="Ami_2"/>
    <property type="match status" value="1"/>
</dbReference>
<evidence type="ECO:0000256" key="3">
    <source>
        <dbReference type="ARBA" id="ARBA00022801"/>
    </source>
</evidence>
<dbReference type="InterPro" id="IPR036505">
    <property type="entry name" value="Amidase/PGRP_sf"/>
</dbReference>
<protein>
    <recommendedName>
        <fullName evidence="2">N-acetylmuramoyl-L-alanine amidase</fullName>
        <ecNumber evidence="2">3.5.1.28</ecNumber>
    </recommendedName>
</protein>
<dbReference type="Proteomes" id="UP000640489">
    <property type="component" value="Unassembled WGS sequence"/>
</dbReference>